<dbReference type="NCBIfam" id="TIGR00254">
    <property type="entry name" value="GGDEF"/>
    <property type="match status" value="1"/>
</dbReference>
<dbReference type="RefSeq" id="WP_381536128.1">
    <property type="nucleotide sequence ID" value="NZ_JBHUGI010000008.1"/>
</dbReference>
<proteinExistence type="predicted"/>
<dbReference type="PROSITE" id="PS50887">
    <property type="entry name" value="GGDEF"/>
    <property type="match status" value="1"/>
</dbReference>
<dbReference type="SUPFAM" id="SSF55073">
    <property type="entry name" value="Nucleotide cyclase"/>
    <property type="match status" value="1"/>
</dbReference>
<dbReference type="InterPro" id="IPR052155">
    <property type="entry name" value="Biofilm_reg_signaling"/>
</dbReference>
<accession>A0ABW4SDV9</accession>
<evidence type="ECO:0000259" key="2">
    <source>
        <dbReference type="PROSITE" id="PS50887"/>
    </source>
</evidence>
<dbReference type="CDD" id="cd00130">
    <property type="entry name" value="PAS"/>
    <property type="match status" value="1"/>
</dbReference>
<dbReference type="InterPro" id="IPR000014">
    <property type="entry name" value="PAS"/>
</dbReference>
<name>A0ABW4SDV9_9BACL</name>
<dbReference type="SMART" id="SM00052">
    <property type="entry name" value="EAL"/>
    <property type="match status" value="1"/>
</dbReference>
<dbReference type="InterPro" id="IPR001633">
    <property type="entry name" value="EAL_dom"/>
</dbReference>
<evidence type="ECO:0000313" key="3">
    <source>
        <dbReference type="EMBL" id="MFD1927471.1"/>
    </source>
</evidence>
<dbReference type="PANTHER" id="PTHR44757:SF2">
    <property type="entry name" value="BIOFILM ARCHITECTURE MAINTENANCE PROTEIN MBAA"/>
    <property type="match status" value="1"/>
</dbReference>
<dbReference type="InterPro" id="IPR043128">
    <property type="entry name" value="Rev_trsase/Diguanyl_cyclase"/>
</dbReference>
<dbReference type="EMBL" id="JBHUGI010000008">
    <property type="protein sequence ID" value="MFD1927471.1"/>
    <property type="molecule type" value="Genomic_DNA"/>
</dbReference>
<evidence type="ECO:0000313" key="4">
    <source>
        <dbReference type="Proteomes" id="UP001597218"/>
    </source>
</evidence>
<gene>
    <name evidence="3" type="ORF">ACFSFY_05250</name>
</gene>
<reference evidence="4" key="1">
    <citation type="journal article" date="2019" name="Int. J. Syst. Evol. Microbiol.">
        <title>The Global Catalogue of Microorganisms (GCM) 10K type strain sequencing project: providing services to taxonomists for standard genome sequencing and annotation.</title>
        <authorList>
            <consortium name="The Broad Institute Genomics Platform"/>
            <consortium name="The Broad Institute Genome Sequencing Center for Infectious Disease"/>
            <person name="Wu L."/>
            <person name="Ma J."/>
        </authorList>
    </citation>
    <scope>NUCLEOTIDE SEQUENCE [LARGE SCALE GENOMIC DNA]</scope>
    <source>
        <strain evidence="4">CGMCC 4.7177</strain>
    </source>
</reference>
<dbReference type="SMART" id="SM00267">
    <property type="entry name" value="GGDEF"/>
    <property type="match status" value="1"/>
</dbReference>
<dbReference type="InterPro" id="IPR029787">
    <property type="entry name" value="Nucleotide_cyclase"/>
</dbReference>
<dbReference type="CDD" id="cd01948">
    <property type="entry name" value="EAL"/>
    <property type="match status" value="1"/>
</dbReference>
<evidence type="ECO:0000259" key="1">
    <source>
        <dbReference type="PROSITE" id="PS50883"/>
    </source>
</evidence>
<dbReference type="Proteomes" id="UP001597218">
    <property type="component" value="Unassembled WGS sequence"/>
</dbReference>
<dbReference type="SUPFAM" id="SSF55785">
    <property type="entry name" value="PYP-like sensor domain (PAS domain)"/>
    <property type="match status" value="1"/>
</dbReference>
<dbReference type="PROSITE" id="PS50883">
    <property type="entry name" value="EAL"/>
    <property type="match status" value="1"/>
</dbReference>
<dbReference type="Pfam" id="PF13426">
    <property type="entry name" value="PAS_9"/>
    <property type="match status" value="1"/>
</dbReference>
<dbReference type="Pfam" id="PF00990">
    <property type="entry name" value="GGDEF"/>
    <property type="match status" value="1"/>
</dbReference>
<dbReference type="InterPro" id="IPR035919">
    <property type="entry name" value="EAL_sf"/>
</dbReference>
<feature type="domain" description="EAL" evidence="1">
    <location>
        <begin position="300"/>
        <end position="554"/>
    </location>
</feature>
<organism evidence="3 4">
    <name type="scientific">Sporosarcina siberiensis</name>
    <dbReference type="NCBI Taxonomy" id="1365606"/>
    <lineage>
        <taxon>Bacteria</taxon>
        <taxon>Bacillati</taxon>
        <taxon>Bacillota</taxon>
        <taxon>Bacilli</taxon>
        <taxon>Bacillales</taxon>
        <taxon>Caryophanaceae</taxon>
        <taxon>Sporosarcina</taxon>
    </lineage>
</organism>
<dbReference type="NCBIfam" id="TIGR00229">
    <property type="entry name" value="sensory_box"/>
    <property type="match status" value="1"/>
</dbReference>
<dbReference type="SUPFAM" id="SSF141868">
    <property type="entry name" value="EAL domain-like"/>
    <property type="match status" value="1"/>
</dbReference>
<dbReference type="Pfam" id="PF00563">
    <property type="entry name" value="EAL"/>
    <property type="match status" value="1"/>
</dbReference>
<dbReference type="Gene3D" id="3.20.20.450">
    <property type="entry name" value="EAL domain"/>
    <property type="match status" value="1"/>
</dbReference>
<dbReference type="PANTHER" id="PTHR44757">
    <property type="entry name" value="DIGUANYLATE CYCLASE DGCP"/>
    <property type="match status" value="1"/>
</dbReference>
<keyword evidence="4" id="KW-1185">Reference proteome</keyword>
<sequence>MNLESGQFNPKLPDLMKSLSDHYMVVQTDGNGVITFTNKEFLKISKWTPKRILAKTLWQMFPDTETSQKKAYEIWNTLKSGKTWEGITEQQARTGESYFVRMIAIPSLSLEDEITSVTIIELDITGDILLRNQLQEIAFIDQETGLMSRHKLETLVHEYTKEQKSFSFVYIAIDHYYTLNDLQSHGSEKELIQSFTNRLKRFFKDEPIARVGVNEFVILSAYGDWYVQGFLEFLIQQPIYFDNHALQLSVSGGIIRYPEDQKTYSHLMKAALVATKEVIDHGGGKITSLSAKLHKSLNRKAIIDRKLLTAIDHKNLQVYYQPQVDLTSGKVHLYEALVRWEDEELGQVMPDELIPIAEENGLIHKIGLFVLEEAAKVAVRLNENDNLISIAVNSSVREFSNRNLSADIISILRKTGCDAKLLELEIQENFAFQAEQESSILQQMNELGEHGVEFTLDDFGTGFASLRYMQTLPITKIKIDKVFIQSILTHPKTQQLVAGMIQFGKSMGLYVVAEGVETEDQLNLLKTMGVDAVQGYYIGVPITADSISHSTYTI</sequence>
<comment type="caution">
    <text evidence="3">The sequence shown here is derived from an EMBL/GenBank/DDBJ whole genome shotgun (WGS) entry which is preliminary data.</text>
</comment>
<dbReference type="Gene3D" id="3.30.70.270">
    <property type="match status" value="1"/>
</dbReference>
<protein>
    <submittedName>
        <fullName evidence="3">EAL domain-containing protein</fullName>
    </submittedName>
</protein>
<dbReference type="InterPro" id="IPR000160">
    <property type="entry name" value="GGDEF_dom"/>
</dbReference>
<feature type="domain" description="GGDEF" evidence="2">
    <location>
        <begin position="164"/>
        <end position="291"/>
    </location>
</feature>
<dbReference type="InterPro" id="IPR035965">
    <property type="entry name" value="PAS-like_dom_sf"/>
</dbReference>
<dbReference type="Gene3D" id="3.30.450.20">
    <property type="entry name" value="PAS domain"/>
    <property type="match status" value="1"/>
</dbReference>